<evidence type="ECO:0000256" key="1">
    <source>
        <dbReference type="SAM" id="SignalP"/>
    </source>
</evidence>
<feature type="signal peptide" evidence="1">
    <location>
        <begin position="1"/>
        <end position="23"/>
    </location>
</feature>
<dbReference type="AlphaFoldDB" id="A0A0C1QDI8"/>
<dbReference type="Proteomes" id="UP000031327">
    <property type="component" value="Unassembled WGS sequence"/>
</dbReference>
<organism evidence="2 3">
    <name type="scientific">Pseudoalteromonas luteoviolacea</name>
    <dbReference type="NCBI Taxonomy" id="43657"/>
    <lineage>
        <taxon>Bacteria</taxon>
        <taxon>Pseudomonadati</taxon>
        <taxon>Pseudomonadota</taxon>
        <taxon>Gammaproteobacteria</taxon>
        <taxon>Alteromonadales</taxon>
        <taxon>Pseudoalteromonadaceae</taxon>
        <taxon>Pseudoalteromonas</taxon>
    </lineage>
</organism>
<evidence type="ECO:0000313" key="3">
    <source>
        <dbReference type="Proteomes" id="UP000031327"/>
    </source>
</evidence>
<reference evidence="2 3" key="1">
    <citation type="submission" date="2014-12" db="EMBL/GenBank/DDBJ databases">
        <title>Draft Genome Sequence of Pseudoalteromonas luteoviolacea HI1.</title>
        <authorList>
            <person name="Asahina A.Y."/>
            <person name="Hadfield M.G."/>
        </authorList>
    </citation>
    <scope>NUCLEOTIDE SEQUENCE [LARGE SCALE GENOMIC DNA]</scope>
    <source>
        <strain evidence="2 3">HI1</strain>
    </source>
</reference>
<sequence>MKLLLAIGAVSLVLSAMPVEVKAGTCEIKYLRTACPGKEKISYKKCKGKQRCSKFKEAATAAECGEMAVKSCRNKRLTITESKVITALFDGQQIKASNGSEDFCTVYDKASEEFNKCGG</sequence>
<comment type="caution">
    <text evidence="2">The sequence shown here is derived from an EMBL/GenBank/DDBJ whole genome shotgun (WGS) entry which is preliminary data.</text>
</comment>
<name>A0A0C1QDI8_9GAMM</name>
<gene>
    <name evidence="2" type="ORF">JF50_02055</name>
</gene>
<keyword evidence="1" id="KW-0732">Signal</keyword>
<dbReference type="EMBL" id="JWIC01000003">
    <property type="protein sequence ID" value="KID58676.1"/>
    <property type="molecule type" value="Genomic_DNA"/>
</dbReference>
<evidence type="ECO:0000313" key="2">
    <source>
        <dbReference type="EMBL" id="KID58676.1"/>
    </source>
</evidence>
<accession>A0A0C1QDI8</accession>
<protein>
    <submittedName>
        <fullName evidence="2">Uncharacterized protein</fullName>
    </submittedName>
</protein>
<dbReference type="RefSeq" id="WP_039607845.1">
    <property type="nucleotide sequence ID" value="NZ_JWIC01000003.1"/>
</dbReference>
<proteinExistence type="predicted"/>
<dbReference type="OrthoDB" id="6292849at2"/>
<feature type="chain" id="PRO_5002136798" evidence="1">
    <location>
        <begin position="24"/>
        <end position="119"/>
    </location>
</feature>